<dbReference type="PRINTS" id="PR01099">
    <property type="entry name" value="HYETHTZKNASE"/>
</dbReference>
<dbReference type="RefSeq" id="WP_093137872.1">
    <property type="nucleotide sequence ID" value="NZ_FOHJ01000021.1"/>
</dbReference>
<name>A0A1I0JIR0_9BACI</name>
<comment type="cofactor">
    <cofactor evidence="2 11">
        <name>Mg(2+)</name>
        <dbReference type="ChEBI" id="CHEBI:18420"/>
    </cofactor>
</comment>
<evidence type="ECO:0000256" key="2">
    <source>
        <dbReference type="ARBA" id="ARBA00001946"/>
    </source>
</evidence>
<feature type="binding site" evidence="11">
    <location>
        <position position="116"/>
    </location>
    <ligand>
        <name>ATP</name>
        <dbReference type="ChEBI" id="CHEBI:30616"/>
    </ligand>
</feature>
<keyword evidence="7 11" id="KW-0418">Kinase</keyword>
<evidence type="ECO:0000256" key="7">
    <source>
        <dbReference type="ARBA" id="ARBA00022777"/>
    </source>
</evidence>
<dbReference type="PANTHER" id="PTHR12592">
    <property type="entry name" value="ATP-DEPENDENT (S)-NAD(P)H-HYDRATE DEHYDRATASE FAMILY MEMBER"/>
    <property type="match status" value="1"/>
</dbReference>
<dbReference type="UniPathway" id="UPA00060">
    <property type="reaction ID" value="UER00139"/>
</dbReference>
<evidence type="ECO:0000256" key="8">
    <source>
        <dbReference type="ARBA" id="ARBA00022840"/>
    </source>
</evidence>
<dbReference type="GO" id="GO:0005524">
    <property type="term" value="F:ATP binding"/>
    <property type="evidence" value="ECO:0007669"/>
    <property type="project" value="UniProtKB-UniRule"/>
</dbReference>
<evidence type="ECO:0000256" key="6">
    <source>
        <dbReference type="ARBA" id="ARBA00022741"/>
    </source>
</evidence>
<keyword evidence="10 11" id="KW-0784">Thiamine biosynthesis</keyword>
<dbReference type="GO" id="GO:0110051">
    <property type="term" value="P:metabolite repair"/>
    <property type="evidence" value="ECO:0007669"/>
    <property type="project" value="TreeGrafter"/>
</dbReference>
<evidence type="ECO:0000313" key="12">
    <source>
        <dbReference type="EMBL" id="SEU09964.1"/>
    </source>
</evidence>
<dbReference type="PIRSF" id="PIRSF000513">
    <property type="entry name" value="Thz_kinase"/>
    <property type="match status" value="1"/>
</dbReference>
<dbReference type="HAMAP" id="MF_00228">
    <property type="entry name" value="Thz_kinase"/>
    <property type="match status" value="1"/>
</dbReference>
<dbReference type="NCBIfam" id="TIGR00694">
    <property type="entry name" value="thiM"/>
    <property type="match status" value="1"/>
</dbReference>
<dbReference type="InterPro" id="IPR000417">
    <property type="entry name" value="Hyethyz_kinase"/>
</dbReference>
<reference evidence="13" key="1">
    <citation type="submission" date="2016-10" db="EMBL/GenBank/DDBJ databases">
        <authorList>
            <person name="Varghese N."/>
            <person name="Submissions S."/>
        </authorList>
    </citation>
    <scope>NUCLEOTIDE SEQUENCE [LARGE SCALE GENOMIC DNA]</scope>
    <source>
        <strain evidence="13">CGMCC 1.3566</strain>
    </source>
</reference>
<evidence type="ECO:0000256" key="11">
    <source>
        <dbReference type="HAMAP-Rule" id="MF_00228"/>
    </source>
</evidence>
<feature type="binding site" evidence="11">
    <location>
        <position position="40"/>
    </location>
    <ligand>
        <name>substrate</name>
    </ligand>
</feature>
<dbReference type="GO" id="GO:0009229">
    <property type="term" value="P:thiamine diphosphate biosynthetic process"/>
    <property type="evidence" value="ECO:0007669"/>
    <property type="project" value="UniProtKB-UniRule"/>
</dbReference>
<proteinExistence type="inferred from homology"/>
<comment type="catalytic activity">
    <reaction evidence="1 11">
        <text>5-(2-hydroxyethyl)-4-methylthiazole + ATP = 4-methyl-5-(2-phosphooxyethyl)-thiazole + ADP + H(+)</text>
        <dbReference type="Rhea" id="RHEA:24212"/>
        <dbReference type="ChEBI" id="CHEBI:15378"/>
        <dbReference type="ChEBI" id="CHEBI:17957"/>
        <dbReference type="ChEBI" id="CHEBI:30616"/>
        <dbReference type="ChEBI" id="CHEBI:58296"/>
        <dbReference type="ChEBI" id="CHEBI:456216"/>
        <dbReference type="EC" id="2.7.1.50"/>
    </reaction>
</comment>
<evidence type="ECO:0000256" key="3">
    <source>
        <dbReference type="ARBA" id="ARBA00004868"/>
    </source>
</evidence>
<keyword evidence="6 11" id="KW-0547">Nucleotide-binding</keyword>
<sequence length="271" mass="28698">MFERITRLRNQEPLVHNITNVVVTNFTANGLYALGASPVMAYAKEEVAEMAQIAGAVVLNIGTLTEDQIEAMIIAGKSANQNGVPVVLDPVGAGATTYRTSTARNILEKVDVSLLRGNAAEVSNVVGEQIAMKGVDSGNIQGNHIDLAQKAAELFQCTVVITGQTDVISNGEDTYTVSNGHSLLTKVTGTGCLLSSVIGAFLAIDQNHIHAAVVAVSLYGIAAEKAAQKAGTNEPGRFQMEFLNELAKLNETDGPLAKINHLQKEAHHDRL</sequence>
<dbReference type="InterPro" id="IPR029056">
    <property type="entry name" value="Ribokinase-like"/>
</dbReference>
<dbReference type="STRING" id="237682.SAMN05421676_12116"/>
<dbReference type="GO" id="GO:0004417">
    <property type="term" value="F:hydroxyethylthiazole kinase activity"/>
    <property type="evidence" value="ECO:0007669"/>
    <property type="project" value="UniProtKB-UniRule"/>
</dbReference>
<evidence type="ECO:0000256" key="5">
    <source>
        <dbReference type="ARBA" id="ARBA00022723"/>
    </source>
</evidence>
<keyword evidence="9 11" id="KW-0460">Magnesium</keyword>
<dbReference type="Pfam" id="PF02110">
    <property type="entry name" value="HK"/>
    <property type="match status" value="1"/>
</dbReference>
<dbReference type="CDD" id="cd01170">
    <property type="entry name" value="THZ_kinase"/>
    <property type="match status" value="1"/>
</dbReference>
<keyword evidence="4 11" id="KW-0808">Transferase</keyword>
<dbReference type="SUPFAM" id="SSF53613">
    <property type="entry name" value="Ribokinase-like"/>
    <property type="match status" value="1"/>
</dbReference>
<keyword evidence="5 11" id="KW-0479">Metal-binding</keyword>
<dbReference type="AlphaFoldDB" id="A0A1I0JIR0"/>
<dbReference type="Proteomes" id="UP000199095">
    <property type="component" value="Unassembled WGS sequence"/>
</dbReference>
<comment type="similarity">
    <text evidence="11">Belongs to the Thz kinase family.</text>
</comment>
<protein>
    <recommendedName>
        <fullName evidence="11">Hydroxyethylthiazole kinase</fullName>
        <ecNumber evidence="11">2.7.1.50</ecNumber>
    </recommendedName>
    <alternativeName>
        <fullName evidence="11">4-methyl-5-beta-hydroxyethylthiazole kinase</fullName>
        <shortName evidence="11">TH kinase</shortName>
        <shortName evidence="11">Thz kinase</shortName>
    </alternativeName>
</protein>
<dbReference type="OrthoDB" id="9778146at2"/>
<feature type="binding site" evidence="11">
    <location>
        <position position="162"/>
    </location>
    <ligand>
        <name>ATP</name>
        <dbReference type="ChEBI" id="CHEBI:30616"/>
    </ligand>
</feature>
<feature type="binding site" evidence="11">
    <location>
        <position position="189"/>
    </location>
    <ligand>
        <name>substrate</name>
    </ligand>
</feature>
<dbReference type="GO" id="GO:0009228">
    <property type="term" value="P:thiamine biosynthetic process"/>
    <property type="evidence" value="ECO:0007669"/>
    <property type="project" value="UniProtKB-KW"/>
</dbReference>
<dbReference type="Gene3D" id="3.40.1190.20">
    <property type="match status" value="1"/>
</dbReference>
<accession>A0A1I0JIR0</accession>
<organism evidence="12 13">
    <name type="scientific">Salinibacillus kushneri</name>
    <dbReference type="NCBI Taxonomy" id="237682"/>
    <lineage>
        <taxon>Bacteria</taxon>
        <taxon>Bacillati</taxon>
        <taxon>Bacillota</taxon>
        <taxon>Bacilli</taxon>
        <taxon>Bacillales</taxon>
        <taxon>Bacillaceae</taxon>
        <taxon>Salinibacillus</taxon>
    </lineage>
</organism>
<evidence type="ECO:0000256" key="4">
    <source>
        <dbReference type="ARBA" id="ARBA00022679"/>
    </source>
</evidence>
<dbReference type="PANTHER" id="PTHR12592:SF0">
    <property type="entry name" value="ATP-DEPENDENT (S)-NAD(P)H-HYDRATE DEHYDRATASE"/>
    <property type="match status" value="1"/>
</dbReference>
<keyword evidence="13" id="KW-1185">Reference proteome</keyword>
<evidence type="ECO:0000256" key="1">
    <source>
        <dbReference type="ARBA" id="ARBA00001771"/>
    </source>
</evidence>
<evidence type="ECO:0000313" key="13">
    <source>
        <dbReference type="Proteomes" id="UP000199095"/>
    </source>
</evidence>
<dbReference type="NCBIfam" id="NF006830">
    <property type="entry name" value="PRK09355.1"/>
    <property type="match status" value="1"/>
</dbReference>
<dbReference type="EMBL" id="FOHJ01000021">
    <property type="protein sequence ID" value="SEU09964.1"/>
    <property type="molecule type" value="Genomic_DNA"/>
</dbReference>
<dbReference type="EC" id="2.7.1.50" evidence="11"/>
<comment type="pathway">
    <text evidence="3 11">Cofactor biosynthesis; thiamine diphosphate biosynthesis; 4-methyl-5-(2-phosphoethyl)-thiazole from 5-(2-hydroxyethyl)-4-methylthiazole: step 1/1.</text>
</comment>
<comment type="function">
    <text evidence="11">Catalyzes the phosphorylation of the hydroxyl group of 4-methyl-5-beta-hydroxyethylthiazole (THZ).</text>
</comment>
<evidence type="ECO:0000256" key="9">
    <source>
        <dbReference type="ARBA" id="ARBA00022842"/>
    </source>
</evidence>
<gene>
    <name evidence="11" type="primary">thiM</name>
    <name evidence="12" type="ORF">SAMN05421676_12116</name>
</gene>
<keyword evidence="8 11" id="KW-0067">ATP-binding</keyword>
<evidence type="ECO:0000256" key="10">
    <source>
        <dbReference type="ARBA" id="ARBA00022977"/>
    </source>
</evidence>
<dbReference type="GO" id="GO:0000287">
    <property type="term" value="F:magnesium ion binding"/>
    <property type="evidence" value="ECO:0007669"/>
    <property type="project" value="UniProtKB-UniRule"/>
</dbReference>